<dbReference type="GO" id="GO:0008444">
    <property type="term" value="F:CDP-diacylglycerol-glycerol-3-phosphate 3-phosphatidyltransferase activity"/>
    <property type="evidence" value="ECO:0007669"/>
    <property type="project" value="UniProtKB-EC"/>
</dbReference>
<feature type="compositionally biased region" description="Low complexity" evidence="1">
    <location>
        <begin position="105"/>
        <end position="121"/>
    </location>
</feature>
<feature type="region of interest" description="Disordered" evidence="1">
    <location>
        <begin position="44"/>
        <end position="72"/>
    </location>
</feature>
<evidence type="ECO:0000313" key="2">
    <source>
        <dbReference type="EMBL" id="CAA9218417.1"/>
    </source>
</evidence>
<feature type="compositionally biased region" description="Basic and acidic residues" evidence="1">
    <location>
        <begin position="147"/>
        <end position="157"/>
    </location>
</feature>
<proteinExistence type="predicted"/>
<gene>
    <name evidence="2" type="ORF">AVDCRST_MAG27-336</name>
</gene>
<name>A0A6J4HB27_9PROT</name>
<feature type="region of interest" description="Disordered" evidence="1">
    <location>
        <begin position="1"/>
        <end position="31"/>
    </location>
</feature>
<dbReference type="AlphaFoldDB" id="A0A6J4HB27"/>
<feature type="region of interest" description="Disordered" evidence="1">
    <location>
        <begin position="84"/>
        <end position="157"/>
    </location>
</feature>
<accession>A0A6J4HB27</accession>
<reference evidence="2" key="1">
    <citation type="submission" date="2020-02" db="EMBL/GenBank/DDBJ databases">
        <authorList>
            <person name="Meier V. D."/>
        </authorList>
    </citation>
    <scope>NUCLEOTIDE SEQUENCE</scope>
    <source>
        <strain evidence="2">AVDCRST_MAG27</strain>
    </source>
</reference>
<evidence type="ECO:0000256" key="1">
    <source>
        <dbReference type="SAM" id="MobiDB-lite"/>
    </source>
</evidence>
<feature type="non-terminal residue" evidence="2">
    <location>
        <position position="1"/>
    </location>
</feature>
<keyword evidence="2" id="KW-0808">Transferase</keyword>
<organism evidence="2">
    <name type="scientific">uncultured Craurococcus sp</name>
    <dbReference type="NCBI Taxonomy" id="1135998"/>
    <lineage>
        <taxon>Bacteria</taxon>
        <taxon>Pseudomonadati</taxon>
        <taxon>Pseudomonadota</taxon>
        <taxon>Alphaproteobacteria</taxon>
        <taxon>Acetobacterales</taxon>
        <taxon>Acetobacteraceae</taxon>
        <taxon>Craurococcus</taxon>
        <taxon>environmental samples</taxon>
    </lineage>
</organism>
<dbReference type="EC" id="2.7.8.5" evidence="2"/>
<feature type="non-terminal residue" evidence="2">
    <location>
        <position position="183"/>
    </location>
</feature>
<feature type="compositionally biased region" description="Low complexity" evidence="1">
    <location>
        <begin position="128"/>
        <end position="138"/>
    </location>
</feature>
<sequence>ARHAAQPHHPGAALRRAGDHLADPAPPAGPRLLRLHRRRHLGRRGWLAGAGDQYPQRARGDARPGGGQGAARLGLCDARRHRRAAGLARHAGRVPRPADRRRRPGALGARPAAAHPPAAGLEAEHLPANRPRRAGPAARRLRPRRGRVADRADLGSRADDPRLRHRLCGLRRPLDAASRAAAM</sequence>
<dbReference type="EMBL" id="CADCTD010000007">
    <property type="protein sequence ID" value="CAA9218417.1"/>
    <property type="molecule type" value="Genomic_DNA"/>
</dbReference>
<protein>
    <submittedName>
        <fullName evidence="2">CDP-diacylglycerol--glycerol-3-phosphate 3-phosphatidyltransferase</fullName>
        <ecNumber evidence="2">2.7.8.5</ecNumber>
    </submittedName>
</protein>